<comment type="caution">
    <text evidence="2">The sequence shown here is derived from an EMBL/GenBank/DDBJ whole genome shotgun (WGS) entry which is preliminary data.</text>
</comment>
<sequence length="184" mass="20420">MQGDTDRLPFITERDQLPEDQHEQYDRIADTRGRVRGPFGVLLNSPPIAGRIGHLGSYVRFESELSGAERELIILTVAREFDCRFEWVAHEPLAREAGVDGAAIDAVLDRAPTDELSEPASFIVAYVRSVLRDNAVPTALFERTKDHFGTRGITDATATIGYYSMLACVINAFEVVPEEGPSPW</sequence>
<gene>
    <name evidence="2" type="ORF">ACFQKE_15685</name>
</gene>
<name>A0ABD6A299_9EURY</name>
<dbReference type="AlphaFoldDB" id="A0ABD6A299"/>
<proteinExistence type="predicted"/>
<evidence type="ECO:0000259" key="1">
    <source>
        <dbReference type="Pfam" id="PF02627"/>
    </source>
</evidence>
<dbReference type="InterPro" id="IPR029032">
    <property type="entry name" value="AhpD-like"/>
</dbReference>
<dbReference type="SUPFAM" id="SSF69118">
    <property type="entry name" value="AhpD-like"/>
    <property type="match status" value="1"/>
</dbReference>
<dbReference type="PANTHER" id="PTHR34846">
    <property type="entry name" value="4-CARBOXYMUCONOLACTONE DECARBOXYLASE FAMILY PROTEIN (AFU_ORTHOLOGUE AFUA_6G11590)"/>
    <property type="match status" value="1"/>
</dbReference>
<dbReference type="Gene3D" id="1.20.1290.10">
    <property type="entry name" value="AhpD-like"/>
    <property type="match status" value="1"/>
</dbReference>
<accession>A0ABD6A299</accession>
<organism evidence="2 3">
    <name type="scientific">Haloplanus litoreus</name>
    <dbReference type="NCBI Taxonomy" id="767515"/>
    <lineage>
        <taxon>Archaea</taxon>
        <taxon>Methanobacteriati</taxon>
        <taxon>Methanobacteriota</taxon>
        <taxon>Stenosarchaea group</taxon>
        <taxon>Halobacteria</taxon>
        <taxon>Halobacteriales</taxon>
        <taxon>Haloferacaceae</taxon>
        <taxon>Haloplanus</taxon>
    </lineage>
</organism>
<reference evidence="2 3" key="1">
    <citation type="journal article" date="2019" name="Int. J. Syst. Evol. Microbiol.">
        <title>The Global Catalogue of Microorganisms (GCM) 10K type strain sequencing project: providing services to taxonomists for standard genome sequencing and annotation.</title>
        <authorList>
            <consortium name="The Broad Institute Genomics Platform"/>
            <consortium name="The Broad Institute Genome Sequencing Center for Infectious Disease"/>
            <person name="Wu L."/>
            <person name="Ma J."/>
        </authorList>
    </citation>
    <scope>NUCLEOTIDE SEQUENCE [LARGE SCALE GENOMIC DNA]</scope>
    <source>
        <strain evidence="2 3">GX21</strain>
    </source>
</reference>
<feature type="domain" description="Carboxymuconolactone decarboxylase-like" evidence="1">
    <location>
        <begin position="52"/>
        <end position="111"/>
    </location>
</feature>
<dbReference type="InterPro" id="IPR003779">
    <property type="entry name" value="CMD-like"/>
</dbReference>
<dbReference type="Pfam" id="PF02627">
    <property type="entry name" value="CMD"/>
    <property type="match status" value="1"/>
</dbReference>
<dbReference type="RefSeq" id="WP_379706017.1">
    <property type="nucleotide sequence ID" value="NZ_JBHTAT010000001.1"/>
</dbReference>
<evidence type="ECO:0000313" key="2">
    <source>
        <dbReference type="EMBL" id="MFC7256727.1"/>
    </source>
</evidence>
<dbReference type="GeneID" id="96955121"/>
<dbReference type="Proteomes" id="UP001596434">
    <property type="component" value="Unassembled WGS sequence"/>
</dbReference>
<dbReference type="EMBL" id="JBHTAT010000001">
    <property type="protein sequence ID" value="MFC7256727.1"/>
    <property type="molecule type" value="Genomic_DNA"/>
</dbReference>
<keyword evidence="3" id="KW-1185">Reference proteome</keyword>
<evidence type="ECO:0000313" key="3">
    <source>
        <dbReference type="Proteomes" id="UP001596434"/>
    </source>
</evidence>
<protein>
    <submittedName>
        <fullName evidence="2">Carboxymuconolactone decarboxylase family protein</fullName>
    </submittedName>
</protein>
<dbReference type="PANTHER" id="PTHR34846:SF11">
    <property type="entry name" value="4-CARBOXYMUCONOLACTONE DECARBOXYLASE FAMILY PROTEIN (AFU_ORTHOLOGUE AFUA_6G11590)"/>
    <property type="match status" value="1"/>
</dbReference>